<proteinExistence type="predicted"/>
<organism evidence="2">
    <name type="scientific">hydrothermal vent metagenome</name>
    <dbReference type="NCBI Taxonomy" id="652676"/>
    <lineage>
        <taxon>unclassified sequences</taxon>
        <taxon>metagenomes</taxon>
        <taxon>ecological metagenomes</taxon>
    </lineage>
</organism>
<name>A0A3B0ZQS7_9ZZZZ</name>
<dbReference type="InterPro" id="IPR050678">
    <property type="entry name" value="DNA_Partitioning_ATPase"/>
</dbReference>
<dbReference type="Pfam" id="PF01656">
    <property type="entry name" value="CbiA"/>
    <property type="match status" value="1"/>
</dbReference>
<dbReference type="CDD" id="cd02042">
    <property type="entry name" value="ParAB_family"/>
    <property type="match status" value="1"/>
</dbReference>
<evidence type="ECO:0000259" key="1">
    <source>
        <dbReference type="Pfam" id="PF01656"/>
    </source>
</evidence>
<dbReference type="AlphaFoldDB" id="A0A3B0ZQS7"/>
<gene>
    <name evidence="2" type="ORF">MNBD_GAMMA17-975</name>
</gene>
<dbReference type="EMBL" id="UOFQ01000191">
    <property type="protein sequence ID" value="VAW90453.1"/>
    <property type="molecule type" value="Genomic_DNA"/>
</dbReference>
<dbReference type="Gene3D" id="3.40.50.300">
    <property type="entry name" value="P-loop containing nucleotide triphosphate hydrolases"/>
    <property type="match status" value="1"/>
</dbReference>
<evidence type="ECO:0000313" key="2">
    <source>
        <dbReference type="EMBL" id="VAW90453.1"/>
    </source>
</evidence>
<dbReference type="SUPFAM" id="SSF52540">
    <property type="entry name" value="P-loop containing nucleoside triphosphate hydrolases"/>
    <property type="match status" value="1"/>
</dbReference>
<dbReference type="PIRSF" id="PIRSF009320">
    <property type="entry name" value="Nuc_binding_HP_1000"/>
    <property type="match status" value="1"/>
</dbReference>
<reference evidence="2" key="1">
    <citation type="submission" date="2018-06" db="EMBL/GenBank/DDBJ databases">
        <authorList>
            <person name="Zhirakovskaya E."/>
        </authorList>
    </citation>
    <scope>NUCLEOTIDE SEQUENCE</scope>
</reference>
<accession>A0A3B0ZQS7</accession>
<dbReference type="InterPro" id="IPR027417">
    <property type="entry name" value="P-loop_NTPase"/>
</dbReference>
<dbReference type="PANTHER" id="PTHR13696">
    <property type="entry name" value="P-LOOP CONTAINING NUCLEOSIDE TRIPHOSPHATE HYDROLASE"/>
    <property type="match status" value="1"/>
</dbReference>
<sequence>MMQTVLVINSKGGSGKTTIASNLASLFAASHLKTALMDYDPQGSSLYWNSIRQQGDFPAIHLVDASHLKVGLTRTFQLRIPDDIERVVIDAPAGMCSKMLAEMVSKADAIVVPVLPSPIDIHASSEFIYELKLMINACRRCDTALGIVANRVRSDSGLYEPLKCFLGELDIPFITTLTDTDSYISAVEQGMGIHELKPQAVKLELSQWLPLVKWLAASRSETAISLPAGAGAAINHH</sequence>
<protein>
    <recommendedName>
        <fullName evidence="1">CobQ/CobB/MinD/ParA nucleotide binding domain-containing protein</fullName>
    </recommendedName>
</protein>
<dbReference type="PANTHER" id="PTHR13696:SF96">
    <property type="entry name" value="COBQ_COBB_MIND_PARA NUCLEOTIDE BINDING DOMAIN-CONTAINING PROTEIN"/>
    <property type="match status" value="1"/>
</dbReference>
<feature type="domain" description="CobQ/CobB/MinD/ParA nucleotide binding" evidence="1">
    <location>
        <begin position="6"/>
        <end position="191"/>
    </location>
</feature>
<dbReference type="InterPro" id="IPR002586">
    <property type="entry name" value="CobQ/CobB/MinD/ParA_Nub-bd_dom"/>
</dbReference>